<protein>
    <submittedName>
        <fullName evidence="1">Uncharacterized protein</fullName>
    </submittedName>
</protein>
<gene>
    <name evidence="1" type="ORF">SS50377_12382</name>
    <name evidence="2" type="ORF">SS50377_26884</name>
</gene>
<dbReference type="VEuPathDB" id="GiardiaDB:SS50377_26884"/>
<keyword evidence="3" id="KW-1185">Reference proteome</keyword>
<proteinExistence type="predicted"/>
<dbReference type="EMBL" id="AUWU02000007">
    <property type="protein sequence ID" value="KAH0570601.1"/>
    <property type="molecule type" value="Genomic_DNA"/>
</dbReference>
<dbReference type="Proteomes" id="UP000018208">
    <property type="component" value="Unassembled WGS sequence"/>
</dbReference>
<evidence type="ECO:0000313" key="1">
    <source>
        <dbReference type="EMBL" id="EST47395.1"/>
    </source>
</evidence>
<evidence type="ECO:0000313" key="2">
    <source>
        <dbReference type="EMBL" id="KAH0570601.1"/>
    </source>
</evidence>
<name>V6LS44_9EUKA</name>
<organism evidence="1">
    <name type="scientific">Spironucleus salmonicida</name>
    <dbReference type="NCBI Taxonomy" id="348837"/>
    <lineage>
        <taxon>Eukaryota</taxon>
        <taxon>Metamonada</taxon>
        <taxon>Diplomonadida</taxon>
        <taxon>Hexamitidae</taxon>
        <taxon>Hexamitinae</taxon>
        <taxon>Spironucleus</taxon>
    </lineage>
</organism>
<dbReference type="EMBL" id="KI546040">
    <property type="protein sequence ID" value="EST47395.1"/>
    <property type="molecule type" value="Genomic_DNA"/>
</dbReference>
<dbReference type="AlphaFoldDB" id="V6LS44"/>
<reference evidence="1 2" key="1">
    <citation type="journal article" date="2014" name="PLoS Genet.">
        <title>The Genome of Spironucleus salmonicida Highlights a Fish Pathogen Adapted to Fluctuating Environments.</title>
        <authorList>
            <person name="Xu F."/>
            <person name="Jerlstrom-Hultqvist J."/>
            <person name="Einarsson E."/>
            <person name="Astvaldsson A."/>
            <person name="Svard S.G."/>
            <person name="Andersson J.O."/>
        </authorList>
    </citation>
    <scope>NUCLEOTIDE SEQUENCE</scope>
    <source>
        <strain evidence="2">ATCC 50377</strain>
    </source>
</reference>
<accession>V6LS44</accession>
<evidence type="ECO:0000313" key="3">
    <source>
        <dbReference type="Proteomes" id="UP000018208"/>
    </source>
</evidence>
<reference evidence="2" key="2">
    <citation type="submission" date="2020-12" db="EMBL/GenBank/DDBJ databases">
        <title>New Spironucleus salmonicida genome in near-complete chromosomes.</title>
        <authorList>
            <person name="Xu F."/>
            <person name="Kurt Z."/>
            <person name="Jimenez-Gonzalez A."/>
            <person name="Astvaldsson A."/>
            <person name="Andersson J.O."/>
            <person name="Svard S.G."/>
        </authorList>
    </citation>
    <scope>NUCLEOTIDE SEQUENCE</scope>
    <source>
        <strain evidence="2">ATCC 50377</strain>
    </source>
</reference>
<sequence length="77" mass="8742">MYWKQYLQIASLQIADFVSACCGGQRPEQFWNAAYRCVGGIQVEIVSGKLETEKLFVPMELKQCRLLWDSGHSQSLG</sequence>